<dbReference type="InParanoid" id="A0A5J5FAZ6"/>
<accession>A0A5J5FAZ6</accession>
<name>A0A5J5FAZ6_9PEZI</name>
<proteinExistence type="predicted"/>
<dbReference type="Proteomes" id="UP000326924">
    <property type="component" value="Unassembled WGS sequence"/>
</dbReference>
<gene>
    <name evidence="2" type="ORF">FN846DRAFT_886265</name>
</gene>
<comment type="caution">
    <text evidence="2">The sequence shown here is derived from an EMBL/GenBank/DDBJ whole genome shotgun (WGS) entry which is preliminary data.</text>
</comment>
<feature type="region of interest" description="Disordered" evidence="1">
    <location>
        <begin position="172"/>
        <end position="202"/>
    </location>
</feature>
<evidence type="ECO:0000256" key="1">
    <source>
        <dbReference type="SAM" id="MobiDB-lite"/>
    </source>
</evidence>
<reference evidence="2 3" key="1">
    <citation type="submission" date="2019-09" db="EMBL/GenBank/DDBJ databases">
        <title>Draft genome of the ectomycorrhizal ascomycete Sphaerosporella brunnea.</title>
        <authorList>
            <consortium name="DOE Joint Genome Institute"/>
            <person name="Benucci G.M."/>
            <person name="Marozzi G."/>
            <person name="Antonielli L."/>
            <person name="Sanchez S."/>
            <person name="Marco P."/>
            <person name="Wang X."/>
            <person name="Falini L.B."/>
            <person name="Barry K."/>
            <person name="Haridas S."/>
            <person name="Lipzen A."/>
            <person name="Labutti K."/>
            <person name="Grigoriev I.V."/>
            <person name="Murat C."/>
            <person name="Martin F."/>
            <person name="Albertini E."/>
            <person name="Donnini D."/>
            <person name="Bonito G."/>
        </authorList>
    </citation>
    <scope>NUCLEOTIDE SEQUENCE [LARGE SCALE GENOMIC DNA]</scope>
    <source>
        <strain evidence="2 3">Sb_GMNB300</strain>
    </source>
</reference>
<keyword evidence="3" id="KW-1185">Reference proteome</keyword>
<protein>
    <submittedName>
        <fullName evidence="2">Uncharacterized protein</fullName>
    </submittedName>
</protein>
<organism evidence="2 3">
    <name type="scientific">Sphaerosporella brunnea</name>
    <dbReference type="NCBI Taxonomy" id="1250544"/>
    <lineage>
        <taxon>Eukaryota</taxon>
        <taxon>Fungi</taxon>
        <taxon>Dikarya</taxon>
        <taxon>Ascomycota</taxon>
        <taxon>Pezizomycotina</taxon>
        <taxon>Pezizomycetes</taxon>
        <taxon>Pezizales</taxon>
        <taxon>Pyronemataceae</taxon>
        <taxon>Sphaerosporella</taxon>
    </lineage>
</organism>
<evidence type="ECO:0000313" key="2">
    <source>
        <dbReference type="EMBL" id="KAA8914002.1"/>
    </source>
</evidence>
<evidence type="ECO:0000313" key="3">
    <source>
        <dbReference type="Proteomes" id="UP000326924"/>
    </source>
</evidence>
<dbReference type="AlphaFoldDB" id="A0A5J5FAZ6"/>
<dbReference type="EMBL" id="VXIS01000010">
    <property type="protein sequence ID" value="KAA8914002.1"/>
    <property type="molecule type" value="Genomic_DNA"/>
</dbReference>
<sequence length="225" mass="25108">MPPPISPADAAPTHLTAFVSCQRPASPIVRGDVVPFKELLEVREWALITLDHPRAPDEERPTPSIMPNLVTSWHRRFNMPRRKKKDVSPVDAAAARLTASLDRLQGPSAVAREVVAFDELMDMRTWVLEQLSEPRQEGEAEPKLVTVPSIAPLWLTEVTQDMHDGQHAVWDRQDNTHQDNPPETPKEHEGEGETPTMYGDDEERIALVADAQENDVSIEPGVGID</sequence>